<reference evidence="1" key="1">
    <citation type="submission" date="2022-12" db="EMBL/GenBank/DDBJ databases">
        <authorList>
            <person name="Wang J."/>
        </authorList>
    </citation>
    <scope>NUCLEOTIDE SEQUENCE</scope>
    <source>
        <strain evidence="1">HY-45-18</strain>
    </source>
</reference>
<dbReference type="RefSeq" id="WP_268042648.1">
    <property type="nucleotide sequence ID" value="NZ_JAPQER010000015.1"/>
</dbReference>
<organism evidence="1 2">
    <name type="scientific">Clostridium aestuarii</name>
    <dbReference type="NCBI Taxonomy" id="338193"/>
    <lineage>
        <taxon>Bacteria</taxon>
        <taxon>Bacillati</taxon>
        <taxon>Bacillota</taxon>
        <taxon>Clostridia</taxon>
        <taxon>Eubacteriales</taxon>
        <taxon>Clostridiaceae</taxon>
        <taxon>Clostridium</taxon>
    </lineage>
</organism>
<proteinExistence type="predicted"/>
<dbReference type="Proteomes" id="UP001078443">
    <property type="component" value="Unassembled WGS sequence"/>
</dbReference>
<name>A0ABT4D3R6_9CLOT</name>
<evidence type="ECO:0000313" key="1">
    <source>
        <dbReference type="EMBL" id="MCY6485897.1"/>
    </source>
</evidence>
<dbReference type="EMBL" id="JAPQER010000015">
    <property type="protein sequence ID" value="MCY6485897.1"/>
    <property type="molecule type" value="Genomic_DNA"/>
</dbReference>
<keyword evidence="2" id="KW-1185">Reference proteome</keyword>
<comment type="caution">
    <text evidence="1">The sequence shown here is derived from an EMBL/GenBank/DDBJ whole genome shotgun (WGS) entry which is preliminary data.</text>
</comment>
<evidence type="ECO:0000313" key="2">
    <source>
        <dbReference type="Proteomes" id="UP001078443"/>
    </source>
</evidence>
<sequence length="123" mass="14644">MKRGNSKDNAVFESLRSFFYAAGERVGLNMTVYVRDECEDRLEVFHDADVELMIGGRNSIIIRCKDKDLERYEELGMKAKYFAKTAKFKYEEFRDYQTSYKELKIQPNEFEDRFIILNPKKVN</sequence>
<accession>A0ABT4D3R6</accession>
<protein>
    <submittedName>
        <fullName evidence="1">Uncharacterized protein</fullName>
    </submittedName>
</protein>
<gene>
    <name evidence="1" type="ORF">OW763_16420</name>
</gene>